<feature type="compositionally biased region" description="Basic and acidic residues" evidence="2">
    <location>
        <begin position="7"/>
        <end position="23"/>
    </location>
</feature>
<dbReference type="EMBL" id="BAABME010000299">
    <property type="protein sequence ID" value="GAA0141580.1"/>
    <property type="molecule type" value="Genomic_DNA"/>
</dbReference>
<evidence type="ECO:0000256" key="1">
    <source>
        <dbReference type="ARBA" id="ARBA00005711"/>
    </source>
</evidence>
<feature type="domain" description="Remorin C-terminal" evidence="3">
    <location>
        <begin position="468"/>
        <end position="567"/>
    </location>
</feature>
<dbReference type="Proteomes" id="UP001454036">
    <property type="component" value="Unassembled WGS sequence"/>
</dbReference>
<dbReference type="PANTHER" id="PTHR31471">
    <property type="entry name" value="OS02G0116800 PROTEIN"/>
    <property type="match status" value="1"/>
</dbReference>
<feature type="compositionally biased region" description="Basic and acidic residues" evidence="2">
    <location>
        <begin position="460"/>
        <end position="469"/>
    </location>
</feature>
<proteinExistence type="inferred from homology"/>
<feature type="compositionally biased region" description="Low complexity" evidence="2">
    <location>
        <begin position="395"/>
        <end position="412"/>
    </location>
</feature>
<feature type="region of interest" description="Disordered" evidence="2">
    <location>
        <begin position="1"/>
        <end position="25"/>
    </location>
</feature>
<evidence type="ECO:0000256" key="2">
    <source>
        <dbReference type="SAM" id="MobiDB-lite"/>
    </source>
</evidence>
<reference evidence="4 5" key="1">
    <citation type="submission" date="2024-01" db="EMBL/GenBank/DDBJ databases">
        <title>The complete chloroplast genome sequence of Lithospermum erythrorhizon: insights into the phylogenetic relationship among Boraginaceae species and the maternal lineages of purple gromwells.</title>
        <authorList>
            <person name="Okada T."/>
            <person name="Watanabe K."/>
        </authorList>
    </citation>
    <scope>NUCLEOTIDE SEQUENCE [LARGE SCALE GENOMIC DNA]</scope>
</reference>
<dbReference type="AlphaFoldDB" id="A0AAV3NQG6"/>
<sequence>MQQEMGSVDRRSTSSGLRAREMSPDSVMCTAEANFSLFSSTSGSAERCSFASDLHDHDFPASEASQKLTEQECCEASSNGQDLDPNKVINILGSKGGHVSRKEKVKVQKLSGDEAETEDGILYLDSARSSFSQALKECQQRRSRSEALLKKEDKRRPASVDLNNTVTTASSPRLAVVKKASVMASQSGMFPSPGTPDYRHASVGVQKGWSSERVPLHANANRRHMNTALLPYNNGRALPSKWEDAERWILSPVMRDCNQISSSQKQQHKPKSKSGPLGPPGVAYYSMYSPAVPMFEGGNVGNAIANSPFSAGVMVADGMSTRLSAQARFGNRFMQPEPCIARSVSLHGYSQLISQSSLPEPQGIVKIEDTRDAATDISRGASRRDMATQMSPEGSPFSSPGQRSSSSASTPPLLRAVELPTTRLSRSEIRDVQVDEGVTVTRWSKKNKGRVQGNGSGNDGDWKRKDTELRSSSWENSEMSKSISKSQREEARIIAWENLQKAKAEAAIRKLEMKLEKKRSSSMDKIMNKMRSAQKKGQQMRRSFMANQSHQVSKTSSKSLSFRRTPRVGSLSSCFTCPAF</sequence>
<dbReference type="Pfam" id="PF03763">
    <property type="entry name" value="Remorin_C"/>
    <property type="match status" value="1"/>
</dbReference>
<evidence type="ECO:0000313" key="4">
    <source>
        <dbReference type="EMBL" id="GAA0141580.1"/>
    </source>
</evidence>
<comment type="caution">
    <text evidence="4">The sequence shown here is derived from an EMBL/GenBank/DDBJ whole genome shotgun (WGS) entry which is preliminary data.</text>
</comment>
<organism evidence="4 5">
    <name type="scientific">Lithospermum erythrorhizon</name>
    <name type="common">Purple gromwell</name>
    <name type="synonym">Lithospermum officinale var. erythrorhizon</name>
    <dbReference type="NCBI Taxonomy" id="34254"/>
    <lineage>
        <taxon>Eukaryota</taxon>
        <taxon>Viridiplantae</taxon>
        <taxon>Streptophyta</taxon>
        <taxon>Embryophyta</taxon>
        <taxon>Tracheophyta</taxon>
        <taxon>Spermatophyta</taxon>
        <taxon>Magnoliopsida</taxon>
        <taxon>eudicotyledons</taxon>
        <taxon>Gunneridae</taxon>
        <taxon>Pentapetalae</taxon>
        <taxon>asterids</taxon>
        <taxon>lamiids</taxon>
        <taxon>Boraginales</taxon>
        <taxon>Boraginaceae</taxon>
        <taxon>Boraginoideae</taxon>
        <taxon>Lithospermeae</taxon>
        <taxon>Lithospermum</taxon>
    </lineage>
</organism>
<accession>A0AAV3NQG6</accession>
<feature type="region of interest" description="Disordered" evidence="2">
    <location>
        <begin position="369"/>
        <end position="419"/>
    </location>
</feature>
<keyword evidence="5" id="KW-1185">Reference proteome</keyword>
<name>A0AAV3NQG6_LITER</name>
<feature type="region of interest" description="Disordered" evidence="2">
    <location>
        <begin position="443"/>
        <end position="483"/>
    </location>
</feature>
<gene>
    <name evidence="4" type="ORF">LIER_02697</name>
</gene>
<evidence type="ECO:0000313" key="5">
    <source>
        <dbReference type="Proteomes" id="UP001454036"/>
    </source>
</evidence>
<dbReference type="PANTHER" id="PTHR31471:SF13">
    <property type="entry name" value="REMORIN FAMILY PROTEIN"/>
    <property type="match status" value="1"/>
</dbReference>
<evidence type="ECO:0000259" key="3">
    <source>
        <dbReference type="Pfam" id="PF03763"/>
    </source>
</evidence>
<feature type="compositionally biased region" description="Low complexity" evidence="2">
    <location>
        <begin position="471"/>
        <end position="483"/>
    </location>
</feature>
<protein>
    <recommendedName>
        <fullName evidence="3">Remorin C-terminal domain-containing protein</fullName>
    </recommendedName>
</protein>
<comment type="similarity">
    <text evidence="1">Belongs to the remorin family.</text>
</comment>
<dbReference type="InterPro" id="IPR005516">
    <property type="entry name" value="Remorin_C"/>
</dbReference>